<protein>
    <submittedName>
        <fullName evidence="2">Uncharacterized protein</fullName>
    </submittedName>
</protein>
<evidence type="ECO:0000256" key="1">
    <source>
        <dbReference type="SAM" id="SignalP"/>
    </source>
</evidence>
<dbReference type="RefSeq" id="WP_023053013.1">
    <property type="nucleotide sequence ID" value="NZ_AWXA01000008.1"/>
</dbReference>
<organism evidence="2 3">
    <name type="scientific">Megasphaera vaginalis</name>
    <name type="common">ex Srinivasan et al. 2021</name>
    <dbReference type="NCBI Taxonomy" id="1111454"/>
    <lineage>
        <taxon>Bacteria</taxon>
        <taxon>Bacillati</taxon>
        <taxon>Bacillota</taxon>
        <taxon>Negativicutes</taxon>
        <taxon>Veillonellales</taxon>
        <taxon>Veillonellaceae</taxon>
        <taxon>Megasphaera</taxon>
    </lineage>
</organism>
<keyword evidence="3" id="KW-1185">Reference proteome</keyword>
<name>U7UTE6_9FIRM</name>
<dbReference type="Proteomes" id="UP000017090">
    <property type="component" value="Unassembled WGS sequence"/>
</dbReference>
<evidence type="ECO:0000313" key="2">
    <source>
        <dbReference type="EMBL" id="ERT61723.1"/>
    </source>
</evidence>
<keyword evidence="1" id="KW-0732">Signal</keyword>
<evidence type="ECO:0000313" key="3">
    <source>
        <dbReference type="Proteomes" id="UP000017090"/>
    </source>
</evidence>
<dbReference type="STRING" id="1111454.HMPREF1250_2112"/>
<dbReference type="eggNOG" id="ENOG5033CPG">
    <property type="taxonomic scope" value="Bacteria"/>
</dbReference>
<accession>U7UTE6</accession>
<dbReference type="PATRIC" id="fig|1111454.3.peg.447"/>
<feature type="chain" id="PRO_5004688319" evidence="1">
    <location>
        <begin position="25"/>
        <end position="191"/>
    </location>
</feature>
<dbReference type="OrthoDB" id="1623993at2"/>
<feature type="signal peptide" evidence="1">
    <location>
        <begin position="1"/>
        <end position="24"/>
    </location>
</feature>
<dbReference type="AlphaFoldDB" id="U7UTE6"/>
<dbReference type="EMBL" id="AWXA01000008">
    <property type="protein sequence ID" value="ERT61723.1"/>
    <property type="molecule type" value="Genomic_DNA"/>
</dbReference>
<gene>
    <name evidence="2" type="ORF">HMPREF1250_2112</name>
</gene>
<reference evidence="2 3" key="1">
    <citation type="submission" date="2013-09" db="EMBL/GenBank/DDBJ databases">
        <authorList>
            <person name="Durkin A.S."/>
            <person name="Haft D.R."/>
            <person name="McCorrison J."/>
            <person name="Torralba M."/>
            <person name="Gillis M."/>
            <person name="Haft D.H."/>
            <person name="Methe B."/>
            <person name="Sutton G."/>
            <person name="Nelson K.E."/>
        </authorList>
    </citation>
    <scope>NUCLEOTIDE SEQUENCE [LARGE SCALE GENOMIC DNA]</scope>
    <source>
        <strain evidence="2 3">BV3C16-1</strain>
    </source>
</reference>
<proteinExistence type="predicted"/>
<comment type="caution">
    <text evidence="2">The sequence shown here is derived from an EMBL/GenBank/DDBJ whole genome shotgun (WGS) entry which is preliminary data.</text>
</comment>
<sequence length="191" mass="21056">MLNGKKLALLVAFFALLTGITVFAESPGFAVGDAAGDNAVEVYMSSDSNYYTYFNKTYGYSLEVPKTATQMESTTYGDGAYFQDPADTVTIFVYGAVNRLNFTVDELYTMDMGINGSPALTTNTRTGDSFTVSWNKDGKSYYHVFSYNKKSNTYAAFSVIYQTSQEAQYRPVLQHMTETFVPAGAVEPKSL</sequence>